<evidence type="ECO:0000313" key="1">
    <source>
        <dbReference type="EMBL" id="RLE08136.1"/>
    </source>
</evidence>
<gene>
    <name evidence="1" type="ORF">DRZ78_01685</name>
</gene>
<evidence type="ECO:0000313" key="2">
    <source>
        <dbReference type="Proteomes" id="UP000277457"/>
    </source>
</evidence>
<dbReference type="Proteomes" id="UP000277457">
    <property type="component" value="Unassembled WGS sequence"/>
</dbReference>
<protein>
    <submittedName>
        <fullName evidence="1">Uncharacterized protein</fullName>
    </submittedName>
</protein>
<organism evidence="1 2">
    <name type="scientific">Aerophobetes bacterium</name>
    <dbReference type="NCBI Taxonomy" id="2030807"/>
    <lineage>
        <taxon>Bacteria</taxon>
        <taxon>Candidatus Aerophobota</taxon>
    </lineage>
</organism>
<proteinExistence type="predicted"/>
<dbReference type="AlphaFoldDB" id="A0A662D512"/>
<dbReference type="EMBL" id="QMPY01000043">
    <property type="protein sequence ID" value="RLE08136.1"/>
    <property type="molecule type" value="Genomic_DNA"/>
</dbReference>
<sequence>MKGPRCPYCGRVSTRRDYRGENYEVWFCEHCEVPILKFPYLGFGWPGCPRCGKSEHWSIAVSHIHQSLVEIWWRCTNCDELIITLYPLGMVKRAK</sequence>
<comment type="caution">
    <text evidence="1">The sequence shown here is derived from an EMBL/GenBank/DDBJ whole genome shotgun (WGS) entry which is preliminary data.</text>
</comment>
<name>A0A662D512_UNCAE</name>
<reference evidence="1 2" key="1">
    <citation type="submission" date="2018-06" db="EMBL/GenBank/DDBJ databases">
        <title>Extensive metabolic versatility and redundancy in microbially diverse, dynamic hydrothermal sediments.</title>
        <authorList>
            <person name="Dombrowski N."/>
            <person name="Teske A."/>
            <person name="Baker B.J."/>
        </authorList>
    </citation>
    <scope>NUCLEOTIDE SEQUENCE [LARGE SCALE GENOMIC DNA]</scope>
    <source>
        <strain evidence="1">B7_G13</strain>
    </source>
</reference>
<accession>A0A662D512</accession>